<keyword evidence="2 10" id="KW-0132">Cell division</keyword>
<evidence type="ECO:0000259" key="11">
    <source>
        <dbReference type="Pfam" id="PF03033"/>
    </source>
</evidence>
<dbReference type="NCBIfam" id="TIGR01133">
    <property type="entry name" value="murG"/>
    <property type="match status" value="1"/>
</dbReference>
<comment type="subcellular location">
    <subcellularLocation>
        <location evidence="10">Cell membrane</location>
        <topology evidence="10">Peripheral membrane protein</topology>
        <orientation evidence="10">Cytoplasmic side</orientation>
    </subcellularLocation>
</comment>
<evidence type="ECO:0000256" key="5">
    <source>
        <dbReference type="ARBA" id="ARBA00022960"/>
    </source>
</evidence>
<evidence type="ECO:0000259" key="12">
    <source>
        <dbReference type="Pfam" id="PF04101"/>
    </source>
</evidence>
<dbReference type="UniPathway" id="UPA00219"/>
<keyword evidence="9 10" id="KW-0961">Cell wall biogenesis/degradation</keyword>
<feature type="binding site" evidence="10">
    <location>
        <position position="165"/>
    </location>
    <ligand>
        <name>UDP-N-acetyl-alpha-D-glucosamine</name>
        <dbReference type="ChEBI" id="CHEBI:57705"/>
    </ligand>
</feature>
<dbReference type="GO" id="GO:0050511">
    <property type="term" value="F:undecaprenyldiphospho-muramoylpentapeptide beta-N-acetylglucosaminyltransferase activity"/>
    <property type="evidence" value="ECO:0007669"/>
    <property type="project" value="UniProtKB-UniRule"/>
</dbReference>
<dbReference type="InterPro" id="IPR007235">
    <property type="entry name" value="Glyco_trans_28_C"/>
</dbReference>
<evidence type="ECO:0000256" key="2">
    <source>
        <dbReference type="ARBA" id="ARBA00022618"/>
    </source>
</evidence>
<comment type="similarity">
    <text evidence="10">Belongs to the glycosyltransferase 28 family. MurG subfamily.</text>
</comment>
<evidence type="ECO:0000256" key="6">
    <source>
        <dbReference type="ARBA" id="ARBA00022984"/>
    </source>
</evidence>
<keyword evidence="4 10" id="KW-0808">Transferase</keyword>
<gene>
    <name evidence="10" type="primary">murG</name>
    <name evidence="13" type="ORF">Nkreftii_003392</name>
</gene>
<dbReference type="AlphaFoldDB" id="A0A7S8FH00"/>
<feature type="binding site" evidence="10">
    <location>
        <position position="292"/>
    </location>
    <ligand>
        <name>UDP-N-acetyl-alpha-D-glucosamine</name>
        <dbReference type="ChEBI" id="CHEBI:57705"/>
    </ligand>
</feature>
<dbReference type="InterPro" id="IPR004276">
    <property type="entry name" value="GlycoTrans_28_N"/>
</dbReference>
<dbReference type="GO" id="GO:0005886">
    <property type="term" value="C:plasma membrane"/>
    <property type="evidence" value="ECO:0007669"/>
    <property type="project" value="UniProtKB-SubCell"/>
</dbReference>
<feature type="binding site" evidence="10">
    <location>
        <position position="192"/>
    </location>
    <ligand>
        <name>UDP-N-acetyl-alpha-D-glucosamine</name>
        <dbReference type="ChEBI" id="CHEBI:57705"/>
    </ligand>
</feature>
<dbReference type="EC" id="2.4.1.227" evidence="10"/>
<keyword evidence="8 10" id="KW-0131">Cell cycle</keyword>
<organism evidence="13 14">
    <name type="scientific">Candidatus Nitrospira kreftii</name>
    <dbReference type="NCBI Taxonomy" id="2652173"/>
    <lineage>
        <taxon>Bacteria</taxon>
        <taxon>Pseudomonadati</taxon>
        <taxon>Nitrospirota</taxon>
        <taxon>Nitrospiria</taxon>
        <taxon>Nitrospirales</taxon>
        <taxon>Nitrospiraceae</taxon>
        <taxon>Nitrospira</taxon>
    </lineage>
</organism>
<dbReference type="Proteomes" id="UP000593737">
    <property type="component" value="Chromosome"/>
</dbReference>
<keyword evidence="7 10" id="KW-0472">Membrane</keyword>
<dbReference type="GO" id="GO:0008360">
    <property type="term" value="P:regulation of cell shape"/>
    <property type="evidence" value="ECO:0007669"/>
    <property type="project" value="UniProtKB-KW"/>
</dbReference>
<feature type="domain" description="Glycosyl transferase family 28 C-terminal" evidence="12">
    <location>
        <begin position="186"/>
        <end position="343"/>
    </location>
</feature>
<evidence type="ECO:0000256" key="7">
    <source>
        <dbReference type="ARBA" id="ARBA00023136"/>
    </source>
</evidence>
<evidence type="ECO:0000313" key="13">
    <source>
        <dbReference type="EMBL" id="QPD05618.1"/>
    </source>
</evidence>
<reference evidence="13 14" key="1">
    <citation type="journal article" date="2020" name="ISME J.">
        <title>Enrichment and physiological characterization of a novel comammox Nitrospira indicates ammonium inhibition of complete nitrification.</title>
        <authorList>
            <person name="Sakoula D."/>
            <person name="Koch H."/>
            <person name="Frank J."/>
            <person name="Jetten M.S.M."/>
            <person name="van Kessel M.A.H.J."/>
            <person name="Lucker S."/>
        </authorList>
    </citation>
    <scope>NUCLEOTIDE SEQUENCE [LARGE SCALE GENOMIC DNA]</scope>
    <source>
        <strain evidence="13">Comreactor17</strain>
    </source>
</reference>
<evidence type="ECO:0000256" key="9">
    <source>
        <dbReference type="ARBA" id="ARBA00023316"/>
    </source>
</evidence>
<accession>A0A7S8FH00</accession>
<evidence type="ECO:0000256" key="3">
    <source>
        <dbReference type="ARBA" id="ARBA00022676"/>
    </source>
</evidence>
<dbReference type="PANTHER" id="PTHR21015">
    <property type="entry name" value="UDP-N-ACETYLGLUCOSAMINE--N-ACETYLMURAMYL-(PENTAPEPTIDE) PYROPHOSPHORYL-UNDECAPRENOL N-ACETYLGLUCOSAMINE TRANSFERASE 1"/>
    <property type="match status" value="1"/>
</dbReference>
<proteinExistence type="inferred from homology"/>
<evidence type="ECO:0000256" key="4">
    <source>
        <dbReference type="ARBA" id="ARBA00022679"/>
    </source>
</evidence>
<protein>
    <recommendedName>
        <fullName evidence="10">UDP-N-acetylglucosamine--N-acetylmuramyl-(pentapeptide) pyrophosphoryl-undecaprenol N-acetylglucosamine transferase</fullName>
        <ecNumber evidence="10">2.4.1.227</ecNumber>
    </recommendedName>
    <alternativeName>
        <fullName evidence="10">Undecaprenyl-PP-MurNAc-pentapeptide-UDPGlcNAc GlcNAc transferase</fullName>
    </alternativeName>
</protein>
<dbReference type="GO" id="GO:0051301">
    <property type="term" value="P:cell division"/>
    <property type="evidence" value="ECO:0007669"/>
    <property type="project" value="UniProtKB-KW"/>
</dbReference>
<evidence type="ECO:0000256" key="8">
    <source>
        <dbReference type="ARBA" id="ARBA00023306"/>
    </source>
</evidence>
<dbReference type="GO" id="GO:0071555">
    <property type="term" value="P:cell wall organization"/>
    <property type="evidence" value="ECO:0007669"/>
    <property type="project" value="UniProtKB-KW"/>
</dbReference>
<dbReference type="EMBL" id="CP047423">
    <property type="protein sequence ID" value="QPD05618.1"/>
    <property type="molecule type" value="Genomic_DNA"/>
</dbReference>
<dbReference type="GO" id="GO:0009252">
    <property type="term" value="P:peptidoglycan biosynthetic process"/>
    <property type="evidence" value="ECO:0007669"/>
    <property type="project" value="UniProtKB-UniRule"/>
</dbReference>
<feature type="binding site" evidence="10">
    <location>
        <begin position="10"/>
        <end position="12"/>
    </location>
    <ligand>
        <name>UDP-N-acetyl-alpha-D-glucosamine</name>
        <dbReference type="ChEBI" id="CHEBI:57705"/>
    </ligand>
</feature>
<dbReference type="InterPro" id="IPR006009">
    <property type="entry name" value="GlcNAc_MurG"/>
</dbReference>
<evidence type="ECO:0000313" key="14">
    <source>
        <dbReference type="Proteomes" id="UP000593737"/>
    </source>
</evidence>
<keyword evidence="5 10" id="KW-0133">Cell shape</keyword>
<dbReference type="Pfam" id="PF04101">
    <property type="entry name" value="Glyco_tran_28_C"/>
    <property type="match status" value="1"/>
</dbReference>
<keyword evidence="1 10" id="KW-1003">Cell membrane</keyword>
<dbReference type="PANTHER" id="PTHR21015:SF22">
    <property type="entry name" value="GLYCOSYLTRANSFERASE"/>
    <property type="match status" value="1"/>
</dbReference>
<name>A0A7S8FH00_9BACT</name>
<comment type="pathway">
    <text evidence="10">Cell wall biogenesis; peptidoglycan biosynthesis.</text>
</comment>
<evidence type="ECO:0000256" key="1">
    <source>
        <dbReference type="ARBA" id="ARBA00022475"/>
    </source>
</evidence>
<dbReference type="Pfam" id="PF03033">
    <property type="entry name" value="Glyco_transf_28"/>
    <property type="match status" value="1"/>
</dbReference>
<keyword evidence="6 10" id="KW-0573">Peptidoglycan synthesis</keyword>
<comment type="catalytic activity">
    <reaction evidence="10">
        <text>di-trans,octa-cis-undecaprenyl diphospho-N-acetyl-alpha-D-muramoyl-L-alanyl-D-glutamyl-meso-2,6-diaminopimeloyl-D-alanyl-D-alanine + UDP-N-acetyl-alpha-D-glucosamine = di-trans,octa-cis-undecaprenyl diphospho-[N-acetyl-alpha-D-glucosaminyl-(1-&gt;4)]-N-acetyl-alpha-D-muramoyl-L-alanyl-D-glutamyl-meso-2,6-diaminopimeloyl-D-alanyl-D-alanine + UDP + H(+)</text>
        <dbReference type="Rhea" id="RHEA:31227"/>
        <dbReference type="ChEBI" id="CHEBI:15378"/>
        <dbReference type="ChEBI" id="CHEBI:57705"/>
        <dbReference type="ChEBI" id="CHEBI:58223"/>
        <dbReference type="ChEBI" id="CHEBI:61387"/>
        <dbReference type="ChEBI" id="CHEBI:61388"/>
        <dbReference type="EC" id="2.4.1.227"/>
    </reaction>
</comment>
<feature type="domain" description="Glycosyltransferase family 28 N-terminal" evidence="11">
    <location>
        <begin position="3"/>
        <end position="142"/>
    </location>
</feature>
<keyword evidence="3 10" id="KW-0328">Glycosyltransferase</keyword>
<feature type="binding site" evidence="10">
    <location>
        <position position="124"/>
    </location>
    <ligand>
        <name>UDP-N-acetyl-alpha-D-glucosamine</name>
        <dbReference type="ChEBI" id="CHEBI:57705"/>
    </ligand>
</feature>
<dbReference type="GO" id="GO:0005975">
    <property type="term" value="P:carbohydrate metabolic process"/>
    <property type="evidence" value="ECO:0007669"/>
    <property type="project" value="InterPro"/>
</dbReference>
<dbReference type="SUPFAM" id="SSF53756">
    <property type="entry name" value="UDP-Glycosyltransferase/glycogen phosphorylase"/>
    <property type="match status" value="1"/>
</dbReference>
<comment type="function">
    <text evidence="10">Cell wall formation. Catalyzes the transfer of a GlcNAc subunit on undecaprenyl-pyrophosphoryl-MurNAc-pentapeptide (lipid intermediate I) to form undecaprenyl-pyrophosphoryl-MurNAc-(pentapeptide)GlcNAc (lipid intermediate II).</text>
</comment>
<dbReference type="KEGG" id="nkf:Nkreftii_003392"/>
<dbReference type="Gene3D" id="3.40.50.2000">
    <property type="entry name" value="Glycogen Phosphorylase B"/>
    <property type="match status" value="2"/>
</dbReference>
<dbReference type="CDD" id="cd03785">
    <property type="entry name" value="GT28_MurG"/>
    <property type="match status" value="1"/>
</dbReference>
<dbReference type="HAMAP" id="MF_00033">
    <property type="entry name" value="MurG"/>
    <property type="match status" value="1"/>
</dbReference>
<evidence type="ECO:0000256" key="10">
    <source>
        <dbReference type="HAMAP-Rule" id="MF_00033"/>
    </source>
</evidence>
<comment type="caution">
    <text evidence="10">Lacks conserved residue(s) required for the propagation of feature annotation.</text>
</comment>
<sequence length="366" mass="39240">MTIVIAAGGTGGHLYPAIALAREFVRRDSSVRILFVGTARGIESRVLAHEGFELVLITANPVMGKGLLDILRGVLSVPIGIWQSWKILKQRQANLVIGVGGYTSPTMLVAAAWKGIARVILEPNAYPGLANKVVAPLAQRIFLAFESAGTSFDKQKVRVVGTPIRQEFLVQSSKHSDLTQPKGRHLLIFGGSQGAKAINSTVLEGLTLLSERLAGLTITHQTGEADLERVTAAYRARNMPANVVPFLYDMPTVLRTADLVVARAGAMTIAELTACGKAAVLIPLPTAIYDHQMKNARAMEVAGGATVLPQANLSGTKLVEMIVAILSNPTRLSAMQRKSLEMRRINASEVIVNECYALMGLPYNGN</sequence>